<dbReference type="Gene3D" id="2.70.150.10">
    <property type="entry name" value="Calcium-transporting ATPase, cytoplasmic transduction domain A"/>
    <property type="match status" value="1"/>
</dbReference>
<protein>
    <recommendedName>
        <fullName evidence="6">P-type ATPase A domain-containing protein</fullName>
    </recommendedName>
</protein>
<feature type="transmembrane region" description="Helical" evidence="5">
    <location>
        <begin position="747"/>
        <end position="766"/>
    </location>
</feature>
<gene>
    <name evidence="7" type="ORF">V8P97_00955</name>
</gene>
<feature type="transmembrane region" description="Helical" evidence="5">
    <location>
        <begin position="378"/>
        <end position="400"/>
    </location>
</feature>
<feature type="compositionally biased region" description="Basic and acidic residues" evidence="4">
    <location>
        <begin position="535"/>
        <end position="547"/>
    </location>
</feature>
<dbReference type="InterPro" id="IPR008250">
    <property type="entry name" value="ATPase_P-typ_transduc_dom_A_sf"/>
</dbReference>
<comment type="subcellular location">
    <subcellularLocation>
        <location evidence="1">Membrane</location>
        <topology evidence="1">Multi-pass membrane protein</topology>
    </subcellularLocation>
</comment>
<feature type="region of interest" description="Disordered" evidence="4">
    <location>
        <begin position="590"/>
        <end position="615"/>
    </location>
</feature>
<keyword evidence="8" id="KW-1185">Reference proteome</keyword>
<proteinExistence type="predicted"/>
<evidence type="ECO:0000256" key="3">
    <source>
        <dbReference type="ARBA" id="ARBA00022967"/>
    </source>
</evidence>
<evidence type="ECO:0000256" key="2">
    <source>
        <dbReference type="ARBA" id="ARBA00022723"/>
    </source>
</evidence>
<feature type="compositionally biased region" description="Gly residues" evidence="4">
    <location>
        <begin position="592"/>
        <end position="603"/>
    </location>
</feature>
<evidence type="ECO:0000313" key="7">
    <source>
        <dbReference type="EMBL" id="MEK0306048.1"/>
    </source>
</evidence>
<dbReference type="InterPro" id="IPR059000">
    <property type="entry name" value="ATPase_P-type_domA"/>
</dbReference>
<keyword evidence="3" id="KW-1278">Translocase</keyword>
<accession>A0ABU8ZMK4</accession>
<keyword evidence="2" id="KW-0479">Metal-binding</keyword>
<dbReference type="PANTHER" id="PTHR43520:SF8">
    <property type="entry name" value="P-TYPE CU(+) TRANSPORTER"/>
    <property type="match status" value="1"/>
</dbReference>
<comment type="caution">
    <text evidence="7">The sequence shown here is derived from an EMBL/GenBank/DDBJ whole genome shotgun (WGS) entry which is preliminary data.</text>
</comment>
<dbReference type="Pfam" id="PF00122">
    <property type="entry name" value="E1-E2_ATPase"/>
    <property type="match status" value="1"/>
</dbReference>
<feature type="domain" description="P-type ATPase A" evidence="6">
    <location>
        <begin position="275"/>
        <end position="360"/>
    </location>
</feature>
<feature type="transmembrane region" description="Helical" evidence="5">
    <location>
        <begin position="406"/>
        <end position="433"/>
    </location>
</feature>
<dbReference type="SUPFAM" id="SSF56784">
    <property type="entry name" value="HAD-like"/>
    <property type="match status" value="1"/>
</dbReference>
<dbReference type="InterPro" id="IPR036412">
    <property type="entry name" value="HAD-like_sf"/>
</dbReference>
<dbReference type="RefSeq" id="WP_340468587.1">
    <property type="nucleotide sequence ID" value="NZ_JBANBB010000001.1"/>
</dbReference>
<sequence length="825" mass="87196">MGIDIFLAIGDIVVACAVTWFIIQYFLASDRHQVQSSPEEVTGALPSTETDRGDGNGTGAEPAQAEGTVGGAAGRSEAGGQTARSDEAGTDVDGLSHQRRHFIQMTVLSAILTLPVLVIDLLARFSPEAMPEWLASPWIQAILITPVFFYCGSSVITDGWSAIRSHRTDPGLLASLAATVAYVYSLATCLANSLLPEGSRLPYFDVVGVIITLSLFAQALERETRISMVHLLDSLGRIRPEQAHLVEDGTGARDGEEGNNAMAGGYTGVEAHPKTRLIGRSELKTGDVVLVGAGERFPADGKILSGRGRVDASDLGSRGEPALCGQGDRALESTRLTEGGVTLLVEQTGENTYIDRLTGVIRKAFTGRSSASDRVDRIVHMVICLVMIISVWTFMIWLLVGPQPHLAHAVANAVCVLAISCPMASALAIPLAFRTSLSTGINRGLLFTSPAAMGAVSHTSTVVFDDSSLLQGQTGGDRGESGTKRKTALVDEAGLTRATTHLRDLNVSTVIFDGAAGPTDILAGPEAGKATGNHLSDKARTDGEGPRKAPVAPSQAIEHAARRAGVDTLITGLTEEGKIGWIKRLIRDRAGAGQGRPEGGRSGEGATVRPKSGPKNGLVAMVAAGREQTGAQAAAQVRVSMGIWPASSSMQDGAGQEEATGTGSVFDLEPEDLIPQSERVGHEPSRSGSDLIIGSGDLDGVGRAVDLARSTRRITNQNLGWSYVYNIVAVVLATGAFYPLVGWMVNPILAPIATAVAVILPMLNVYRLHRLSRLSRRWRRLESADPDGLPTVAANRPRIIVDSRRRQAEDMLKKMRRDPSGPQGG</sequence>
<feature type="region of interest" description="Disordered" evidence="4">
    <location>
        <begin position="37"/>
        <end position="92"/>
    </location>
</feature>
<keyword evidence="5" id="KW-0472">Membrane</keyword>
<dbReference type="PANTHER" id="PTHR43520">
    <property type="entry name" value="ATP7, ISOFORM B"/>
    <property type="match status" value="1"/>
</dbReference>
<evidence type="ECO:0000256" key="5">
    <source>
        <dbReference type="SAM" id="Phobius"/>
    </source>
</evidence>
<feature type="transmembrane region" description="Helical" evidence="5">
    <location>
        <begin position="172"/>
        <end position="195"/>
    </location>
</feature>
<dbReference type="SUPFAM" id="SSF81653">
    <property type="entry name" value="Calcium ATPase, transduction domain A"/>
    <property type="match status" value="1"/>
</dbReference>
<evidence type="ECO:0000259" key="6">
    <source>
        <dbReference type="Pfam" id="PF00122"/>
    </source>
</evidence>
<evidence type="ECO:0000313" key="8">
    <source>
        <dbReference type="Proteomes" id="UP001373159"/>
    </source>
</evidence>
<reference evidence="7 8" key="1">
    <citation type="submission" date="2024-02" db="EMBL/GenBank/DDBJ databases">
        <title>Bifidobacterium honeyensis sp. nov., isolated from the comb honey.</title>
        <authorList>
            <person name="Liu W."/>
            <person name="Li Y."/>
        </authorList>
    </citation>
    <scope>NUCLEOTIDE SEQUENCE [LARGE SCALE GENOMIC DNA]</scope>
    <source>
        <strain evidence="7 8">IMAU50988</strain>
    </source>
</reference>
<name>A0ABU8ZMK4_9BIFI</name>
<feature type="transmembrane region" description="Helical" evidence="5">
    <location>
        <begin position="6"/>
        <end position="27"/>
    </location>
</feature>
<feature type="region of interest" description="Disordered" evidence="4">
    <location>
        <begin position="523"/>
        <end position="550"/>
    </location>
</feature>
<feature type="transmembrane region" description="Helical" evidence="5">
    <location>
        <begin position="138"/>
        <end position="160"/>
    </location>
</feature>
<keyword evidence="5" id="KW-1133">Transmembrane helix</keyword>
<feature type="transmembrane region" description="Helical" evidence="5">
    <location>
        <begin position="719"/>
        <end position="741"/>
    </location>
</feature>
<dbReference type="Proteomes" id="UP001373159">
    <property type="component" value="Unassembled WGS sequence"/>
</dbReference>
<keyword evidence="5" id="KW-0812">Transmembrane</keyword>
<organism evidence="7 8">
    <name type="scientific">Bifidobacterium favimelis</name>
    <dbReference type="NCBI Taxonomy" id="3122979"/>
    <lineage>
        <taxon>Bacteria</taxon>
        <taxon>Bacillati</taxon>
        <taxon>Actinomycetota</taxon>
        <taxon>Actinomycetes</taxon>
        <taxon>Bifidobacteriales</taxon>
        <taxon>Bifidobacteriaceae</taxon>
        <taxon>Bifidobacterium</taxon>
    </lineage>
</organism>
<evidence type="ECO:0000256" key="4">
    <source>
        <dbReference type="SAM" id="MobiDB-lite"/>
    </source>
</evidence>
<dbReference type="EMBL" id="JBANBB010000001">
    <property type="protein sequence ID" value="MEK0306048.1"/>
    <property type="molecule type" value="Genomic_DNA"/>
</dbReference>
<feature type="transmembrane region" description="Helical" evidence="5">
    <location>
        <begin position="105"/>
        <end position="126"/>
    </location>
</feature>
<evidence type="ECO:0000256" key="1">
    <source>
        <dbReference type="ARBA" id="ARBA00004141"/>
    </source>
</evidence>
<feature type="transmembrane region" description="Helical" evidence="5">
    <location>
        <begin position="201"/>
        <end position="220"/>
    </location>
</feature>